<evidence type="ECO:0000313" key="2">
    <source>
        <dbReference type="EMBL" id="ASN68267.1"/>
    </source>
</evidence>
<sequence length="101" mass="11762">MNINIEHEKNDTTKAQKHLEICKELNNLYKIKNHDYGDSFGETYKKLGIISAVTRITDKVNRLQNLCTKEQKVKDESIKDTLMDLANYSIMTIIELESEEK</sequence>
<organism evidence="2">
    <name type="scientific">uncultured Caudovirales phage</name>
    <dbReference type="NCBI Taxonomy" id="2100421"/>
    <lineage>
        <taxon>Viruses</taxon>
        <taxon>Duplodnaviria</taxon>
        <taxon>Heunggongvirae</taxon>
        <taxon>Uroviricota</taxon>
        <taxon>Caudoviricetes</taxon>
        <taxon>Peduoviridae</taxon>
        <taxon>Maltschvirus</taxon>
        <taxon>Maltschvirus maltsch</taxon>
    </lineage>
</organism>
<dbReference type="Pfam" id="PF07659">
    <property type="entry name" value="DUF1599"/>
    <property type="match status" value="1"/>
</dbReference>
<reference evidence="2" key="1">
    <citation type="submission" date="2017-06" db="EMBL/GenBank/DDBJ databases">
        <title>Novel phages from South African skin metaviromes.</title>
        <authorList>
            <person name="van Zyl L.J."/>
            <person name="Abrahams Y."/>
            <person name="Stander E.A."/>
            <person name="Kirby B.M."/>
            <person name="Clavaud C."/>
            <person name="Farcet C."/>
            <person name="Breton L."/>
            <person name="Trindade M.I."/>
        </authorList>
    </citation>
    <scope>NUCLEOTIDE SEQUENCE</scope>
</reference>
<feature type="domain" description="Nucleotide modification associated" evidence="1">
    <location>
        <begin position="32"/>
        <end position="96"/>
    </location>
</feature>
<name>A0A2H4J4N1_9CAUD</name>
<dbReference type="EMBL" id="MF417875">
    <property type="protein sequence ID" value="ASN68267.1"/>
    <property type="molecule type" value="Genomic_DNA"/>
</dbReference>
<gene>
    <name evidence="2" type="ORF">10S11_5</name>
</gene>
<dbReference type="InterPro" id="IPR011630">
    <property type="entry name" value="DUF1599"/>
</dbReference>
<evidence type="ECO:0000259" key="1">
    <source>
        <dbReference type="Pfam" id="PF07659"/>
    </source>
</evidence>
<protein>
    <recommendedName>
        <fullName evidence="1">Nucleotide modification associated domain-containing protein</fullName>
    </recommendedName>
</protein>
<accession>A0A2H4J4N1</accession>
<proteinExistence type="predicted"/>